<keyword evidence="2" id="KW-0540">Nuclease</keyword>
<dbReference type="InterPro" id="IPR027434">
    <property type="entry name" value="Homing_endonucl"/>
</dbReference>
<reference evidence="2" key="1">
    <citation type="submission" date="2014-08" db="EMBL/GenBank/DDBJ databases">
        <title>Complete mtDNA Sequence of the Mucoralean Fusion Parasite Parasitella parasitica.</title>
        <authorList>
            <person name="Ellenberger S."/>
            <person name="Burmester A."/>
            <person name="Wostemeyer J."/>
        </authorList>
    </citation>
    <scope>NUCLEOTIDE SEQUENCE</scope>
    <source>
        <strain evidence="2">CBS 412.66</strain>
    </source>
</reference>
<sequence>MINSMNKKLKLYKESLVLTNGMRGIIVGLLLGDANLQTLTQHGKTWRLRIVQGGNNHLEYIQHLRTLLDPWTDMNLGTNNETTKDGKVYNKWYFNTLTFAQFAELGNAFYPLNLNNRRSKVIPPQIGDWITDKSLAYWFMDDGSRKWGDKVAGVRFCSESFTRDEVDLLISILNTKFGIIGVANKDSKGWRINISTKSYDKFYDLVKPHVIPSMTYKLPNKK</sequence>
<dbReference type="RefSeq" id="YP_009059714.1">
    <property type="nucleotide sequence ID" value="NC_024944.1"/>
</dbReference>
<protein>
    <submittedName>
        <fullName evidence="2">LAGLIDADG endonuclease</fullName>
    </submittedName>
</protein>
<dbReference type="PANTHER" id="PTHR47539:SF1">
    <property type="entry name" value="PENTATRICOPEPTIDE REPEAT-CONTAINING PROTEIN OTP51, CHLOROPLASTIC"/>
    <property type="match status" value="1"/>
</dbReference>
<dbReference type="GO" id="GO:0045292">
    <property type="term" value="P:mRNA cis splicing, via spliceosome"/>
    <property type="evidence" value="ECO:0007669"/>
    <property type="project" value="TreeGrafter"/>
</dbReference>
<dbReference type="SUPFAM" id="SSF55608">
    <property type="entry name" value="Homing endonucleases"/>
    <property type="match status" value="1"/>
</dbReference>
<evidence type="ECO:0000259" key="1">
    <source>
        <dbReference type="Pfam" id="PF03161"/>
    </source>
</evidence>
<keyword evidence="2" id="KW-0378">Hydrolase</keyword>
<dbReference type="PANTHER" id="PTHR47539">
    <property type="entry name" value="PENTATRICOPEPTIDE REPEAT-CONTAINING PROTEIN OTP51, CHLOROPLASTIC"/>
    <property type="match status" value="1"/>
</dbReference>
<dbReference type="Pfam" id="PF03161">
    <property type="entry name" value="LAGLIDADG_2"/>
    <property type="match status" value="1"/>
</dbReference>
<evidence type="ECO:0000313" key="2">
    <source>
        <dbReference type="EMBL" id="AIO05764.1"/>
    </source>
</evidence>
<dbReference type="GO" id="GO:0004519">
    <property type="term" value="F:endonuclease activity"/>
    <property type="evidence" value="ECO:0007669"/>
    <property type="project" value="UniProtKB-KW"/>
</dbReference>
<dbReference type="InterPro" id="IPR052500">
    <property type="entry name" value="Chloro/Mito_RNA_Process"/>
</dbReference>
<dbReference type="EMBL" id="KM382275">
    <property type="protein sequence ID" value="AIO05764.1"/>
    <property type="molecule type" value="Genomic_DNA"/>
</dbReference>
<dbReference type="Gene3D" id="3.10.28.10">
    <property type="entry name" value="Homing endonucleases"/>
    <property type="match status" value="2"/>
</dbReference>
<feature type="domain" description="Homing endonuclease LAGLIDADG" evidence="1">
    <location>
        <begin position="23"/>
        <end position="202"/>
    </location>
</feature>
<dbReference type="GeneID" id="20466226"/>
<keyword evidence="2" id="KW-0255">Endonuclease</keyword>
<gene>
    <name evidence="2" type="primary">orf232</name>
</gene>
<dbReference type="GO" id="GO:0000373">
    <property type="term" value="P:Group II intron splicing"/>
    <property type="evidence" value="ECO:0007669"/>
    <property type="project" value="TreeGrafter"/>
</dbReference>
<dbReference type="AlphaFoldDB" id="A0A088S6Z2"/>
<name>A0A088S6Z2_9FUNG</name>
<geneLocation type="mitochondrion" evidence="2"/>
<accession>A0A088S6Z2</accession>
<dbReference type="InterPro" id="IPR004860">
    <property type="entry name" value="LAGLIDADG_dom"/>
</dbReference>
<organism evidence="2">
    <name type="scientific">Parasitella parasitica</name>
    <dbReference type="NCBI Taxonomy" id="35722"/>
    <lineage>
        <taxon>Eukaryota</taxon>
        <taxon>Fungi</taxon>
        <taxon>Fungi incertae sedis</taxon>
        <taxon>Mucoromycota</taxon>
        <taxon>Mucoromycotina</taxon>
        <taxon>Mucoromycetes</taxon>
        <taxon>Mucorales</taxon>
        <taxon>Mucorineae</taxon>
        <taxon>Mucoraceae</taxon>
        <taxon>Parasitella</taxon>
    </lineage>
</organism>
<proteinExistence type="predicted"/>
<keyword evidence="2" id="KW-0496">Mitochondrion</keyword>